<dbReference type="InterPro" id="IPR020056">
    <property type="entry name" value="Rbsml_bL25/Gln-tRNA_synth_N"/>
</dbReference>
<gene>
    <name evidence="13" type="ORF">SK128_001834</name>
</gene>
<keyword evidence="4 9" id="KW-0547">Nucleotide-binding</keyword>
<evidence type="ECO:0000256" key="5">
    <source>
        <dbReference type="ARBA" id="ARBA00022840"/>
    </source>
</evidence>
<evidence type="ECO:0000256" key="6">
    <source>
        <dbReference type="ARBA" id="ARBA00022917"/>
    </source>
</evidence>
<evidence type="ECO:0000256" key="4">
    <source>
        <dbReference type="ARBA" id="ARBA00022741"/>
    </source>
</evidence>
<keyword evidence="3 9" id="KW-0436">Ligase</keyword>
<dbReference type="InterPro" id="IPR050132">
    <property type="entry name" value="Gln/Glu-tRNA_Ligase"/>
</dbReference>
<dbReference type="Pfam" id="PF20974">
    <property type="entry name" value="tRNA-synt_1c_C2"/>
    <property type="match status" value="1"/>
</dbReference>
<feature type="domain" description="Glutamyl/glutaminyl-tRNA synthetase class Ib catalytic" evidence="10">
    <location>
        <begin position="40"/>
        <end position="280"/>
    </location>
</feature>
<dbReference type="GO" id="GO:0006425">
    <property type="term" value="P:glutaminyl-tRNA aminoacylation"/>
    <property type="evidence" value="ECO:0007669"/>
    <property type="project" value="InterPro"/>
</dbReference>
<dbReference type="InterPro" id="IPR049437">
    <property type="entry name" value="tRNA-synt_1c_C2"/>
</dbReference>
<dbReference type="Gene3D" id="2.40.240.10">
    <property type="entry name" value="Ribosomal Protein L25, Chain P"/>
    <property type="match status" value="2"/>
</dbReference>
<evidence type="ECO:0000256" key="8">
    <source>
        <dbReference type="ARBA" id="ARBA00048270"/>
    </source>
</evidence>
<feature type="domain" description="Glutamyl/glutaminyl-tRNA synthetase class Ib anti-codon binding" evidence="11">
    <location>
        <begin position="283"/>
        <end position="383"/>
    </location>
</feature>
<dbReference type="PANTHER" id="PTHR43097">
    <property type="entry name" value="GLUTAMINE-TRNA LIGASE"/>
    <property type="match status" value="1"/>
</dbReference>
<dbReference type="FunFam" id="2.40.240.10:FF:000007">
    <property type="entry name" value="Glutamine--tRNA ligase"/>
    <property type="match status" value="1"/>
</dbReference>
<comment type="similarity">
    <text evidence="1 9">Belongs to the class-I aminoacyl-tRNA synthetase family.</text>
</comment>
<dbReference type="SUPFAM" id="SSF50715">
    <property type="entry name" value="Ribosomal protein L25-like"/>
    <property type="match status" value="1"/>
</dbReference>
<dbReference type="InterPro" id="IPR014729">
    <property type="entry name" value="Rossmann-like_a/b/a_fold"/>
</dbReference>
<name>A0AAN8X7C8_HALRR</name>
<dbReference type="Proteomes" id="UP001381693">
    <property type="component" value="Unassembled WGS sequence"/>
</dbReference>
<dbReference type="Pfam" id="PF00749">
    <property type="entry name" value="tRNA-synt_1c"/>
    <property type="match status" value="1"/>
</dbReference>
<reference evidence="13 14" key="1">
    <citation type="submission" date="2023-11" db="EMBL/GenBank/DDBJ databases">
        <title>Halocaridina rubra genome assembly.</title>
        <authorList>
            <person name="Smith C."/>
        </authorList>
    </citation>
    <scope>NUCLEOTIDE SEQUENCE [LARGE SCALE GENOMIC DNA]</scope>
    <source>
        <strain evidence="13">EP-1</strain>
        <tissue evidence="13">Whole</tissue>
    </source>
</reference>
<evidence type="ECO:0000259" key="10">
    <source>
        <dbReference type="Pfam" id="PF00749"/>
    </source>
</evidence>
<organism evidence="13 14">
    <name type="scientific">Halocaridina rubra</name>
    <name type="common">Hawaiian red shrimp</name>
    <dbReference type="NCBI Taxonomy" id="373956"/>
    <lineage>
        <taxon>Eukaryota</taxon>
        <taxon>Metazoa</taxon>
        <taxon>Ecdysozoa</taxon>
        <taxon>Arthropoda</taxon>
        <taxon>Crustacea</taxon>
        <taxon>Multicrustacea</taxon>
        <taxon>Malacostraca</taxon>
        <taxon>Eumalacostraca</taxon>
        <taxon>Eucarida</taxon>
        <taxon>Decapoda</taxon>
        <taxon>Pleocyemata</taxon>
        <taxon>Caridea</taxon>
        <taxon>Atyoidea</taxon>
        <taxon>Atyidae</taxon>
        <taxon>Halocaridina</taxon>
    </lineage>
</organism>
<dbReference type="NCBIfam" id="TIGR00440">
    <property type="entry name" value="glnS"/>
    <property type="match status" value="1"/>
</dbReference>
<evidence type="ECO:0000259" key="12">
    <source>
        <dbReference type="Pfam" id="PF20974"/>
    </source>
</evidence>
<evidence type="ECO:0000256" key="1">
    <source>
        <dbReference type="ARBA" id="ARBA00005594"/>
    </source>
</evidence>
<evidence type="ECO:0000313" key="14">
    <source>
        <dbReference type="Proteomes" id="UP001381693"/>
    </source>
</evidence>
<dbReference type="InterPro" id="IPR020059">
    <property type="entry name" value="Glu/Gln-tRNA-synth_Ib_codon-bd"/>
</dbReference>
<dbReference type="PANTHER" id="PTHR43097:SF4">
    <property type="entry name" value="GLUTAMINE--TRNA LIGASE"/>
    <property type="match status" value="1"/>
</dbReference>
<dbReference type="GO" id="GO:0005829">
    <property type="term" value="C:cytosol"/>
    <property type="evidence" value="ECO:0007669"/>
    <property type="project" value="TreeGrafter"/>
</dbReference>
<evidence type="ECO:0000256" key="9">
    <source>
        <dbReference type="RuleBase" id="RU363037"/>
    </source>
</evidence>
<keyword evidence="6 9" id="KW-0648">Protein biosynthesis</keyword>
<evidence type="ECO:0000256" key="2">
    <source>
        <dbReference type="ARBA" id="ARBA00012836"/>
    </source>
</evidence>
<evidence type="ECO:0000313" key="13">
    <source>
        <dbReference type="EMBL" id="KAK7079230.1"/>
    </source>
</evidence>
<keyword evidence="14" id="KW-1185">Reference proteome</keyword>
<dbReference type="EMBL" id="JAXCGZ010007559">
    <property type="protein sequence ID" value="KAK7079230.1"/>
    <property type="molecule type" value="Genomic_DNA"/>
</dbReference>
<sequence length="492" mass="56911">MVLPSTYFHVVLIDTGLCTLLWKHELRNADKCYLLYYRLLYFAGYKPYKITHSSDYFQQLYEWAKLLIEKNLAYVCHQKAEELKGFNPKPSPWRERPVEESRQLFEDMKNGKFDEGEATLRLKLTLEEGKLDPVAYRIKYFPHHCTGNEWCIYPTYDYTHCLCDSLENVTHSLCTKEFQSRRSSYYWLCNAVETYCPVQWEYGRLNMNYTVVSKRKIAKLISEGHVRDWDDPRLFTLTALRRRGYPSEAINNFCATLGLTGAQIAIHPRALEACVRTVLNRTARRIMVVMEPLRVIIANFPHDVPLTLEVPNIPGNDEEGMHSVPFDREVWIERSDFRENGDDDYRGLTLDQSVGLKYPNLVIKVEEVVRTPSGDIDHLKVTCEPATDSNKPKSFIHWVCHPVKIEVRLYEQLFNHATPEDPAVVPGGFLNDVNPNSLKIGVAFADQSVKGASVFQKFQFQRVGFFSVDTDSTPEHIVFNRTCEIKADKGKN</sequence>
<dbReference type="EC" id="6.1.1.18" evidence="2"/>
<dbReference type="InterPro" id="IPR004514">
    <property type="entry name" value="Gln-tRNA-synth"/>
</dbReference>
<comment type="catalytic activity">
    <reaction evidence="8">
        <text>tRNA(Gln) + L-glutamine + ATP = L-glutaminyl-tRNA(Gln) + AMP + diphosphate</text>
        <dbReference type="Rhea" id="RHEA:20121"/>
        <dbReference type="Rhea" id="RHEA-COMP:9662"/>
        <dbReference type="Rhea" id="RHEA-COMP:9681"/>
        <dbReference type="ChEBI" id="CHEBI:30616"/>
        <dbReference type="ChEBI" id="CHEBI:33019"/>
        <dbReference type="ChEBI" id="CHEBI:58359"/>
        <dbReference type="ChEBI" id="CHEBI:78442"/>
        <dbReference type="ChEBI" id="CHEBI:78521"/>
        <dbReference type="ChEBI" id="CHEBI:456215"/>
        <dbReference type="EC" id="6.1.1.18"/>
    </reaction>
</comment>
<dbReference type="SUPFAM" id="SSF52374">
    <property type="entry name" value="Nucleotidylyl transferase"/>
    <property type="match status" value="1"/>
</dbReference>
<keyword evidence="5 9" id="KW-0067">ATP-binding</keyword>
<feature type="domain" description="tRNA synthetases class I (E and Q) anti-codon binding" evidence="12">
    <location>
        <begin position="395"/>
        <end position="469"/>
    </location>
</feature>
<evidence type="ECO:0000256" key="3">
    <source>
        <dbReference type="ARBA" id="ARBA00022598"/>
    </source>
</evidence>
<dbReference type="GO" id="GO:0005524">
    <property type="term" value="F:ATP binding"/>
    <property type="evidence" value="ECO:0007669"/>
    <property type="project" value="UniProtKB-KW"/>
</dbReference>
<dbReference type="GO" id="GO:0004819">
    <property type="term" value="F:glutamine-tRNA ligase activity"/>
    <property type="evidence" value="ECO:0007669"/>
    <property type="project" value="UniProtKB-EC"/>
</dbReference>
<proteinExistence type="inferred from homology"/>
<keyword evidence="7 9" id="KW-0030">Aminoacyl-tRNA synthetase</keyword>
<dbReference type="GO" id="GO:0017101">
    <property type="term" value="C:aminoacyl-tRNA synthetase multienzyme complex"/>
    <property type="evidence" value="ECO:0007669"/>
    <property type="project" value="TreeGrafter"/>
</dbReference>
<dbReference type="AlphaFoldDB" id="A0AAN8X7C8"/>
<dbReference type="Pfam" id="PF03950">
    <property type="entry name" value="tRNA-synt_1c_C"/>
    <property type="match status" value="1"/>
</dbReference>
<dbReference type="InterPro" id="IPR011035">
    <property type="entry name" value="Ribosomal_bL25/Gln-tRNA_synth"/>
</dbReference>
<evidence type="ECO:0000256" key="7">
    <source>
        <dbReference type="ARBA" id="ARBA00023146"/>
    </source>
</evidence>
<protein>
    <recommendedName>
        <fullName evidence="2">glutamine--tRNA ligase</fullName>
        <ecNumber evidence="2">6.1.1.18</ecNumber>
    </recommendedName>
</protein>
<dbReference type="InterPro" id="IPR020058">
    <property type="entry name" value="Glu/Gln-tRNA-synth_Ib_cat-dom"/>
</dbReference>
<comment type="caution">
    <text evidence="13">The sequence shown here is derived from an EMBL/GenBank/DDBJ whole genome shotgun (WGS) entry which is preliminary data.</text>
</comment>
<dbReference type="Gene3D" id="3.40.50.620">
    <property type="entry name" value="HUPs"/>
    <property type="match status" value="1"/>
</dbReference>
<evidence type="ECO:0000259" key="11">
    <source>
        <dbReference type="Pfam" id="PF03950"/>
    </source>
</evidence>
<accession>A0AAN8X7C8</accession>